<dbReference type="EMBL" id="BAABIP010000011">
    <property type="protein sequence ID" value="GAA4766250.1"/>
    <property type="molecule type" value="Genomic_DNA"/>
</dbReference>
<protein>
    <submittedName>
        <fullName evidence="1">SusD/RagB family nutrient-binding outer membrane lipoprotein</fullName>
    </submittedName>
</protein>
<dbReference type="InterPro" id="IPR011990">
    <property type="entry name" value="TPR-like_helical_dom_sf"/>
</dbReference>
<accession>A0ABP8ZVX9</accession>
<evidence type="ECO:0000313" key="1">
    <source>
        <dbReference type="EMBL" id="GAA4766250.1"/>
    </source>
</evidence>
<dbReference type="Pfam" id="PF12771">
    <property type="entry name" value="SusD-like_2"/>
    <property type="match status" value="1"/>
</dbReference>
<organism evidence="1 2">
    <name type="scientific">Flavobacterium hankyongi</name>
    <dbReference type="NCBI Taxonomy" id="1176532"/>
    <lineage>
        <taxon>Bacteria</taxon>
        <taxon>Pseudomonadati</taxon>
        <taxon>Bacteroidota</taxon>
        <taxon>Flavobacteriia</taxon>
        <taxon>Flavobacteriales</taxon>
        <taxon>Flavobacteriaceae</taxon>
        <taxon>Flavobacterium</taxon>
    </lineage>
</organism>
<keyword evidence="2" id="KW-1185">Reference proteome</keyword>
<sequence length="515" mass="56061">MTMKNKFFKMMAVVAIFTTVSCESWLDVNDSPNSVVSEKVPPKLLLAAAQAQTYKAISGDTENSSVDISTSNMNQLGNIWMGTWAGNSNNTTGANANEYGVILNATFYNNIWDYTYMNIANLHNIATYNSNDWDNHKAIAMILKSYYMQYIVDLYGDCPYSEAFLGTGNAYPKYDDDKAIYRALVDQIDAAIAMIDPNDNPVLDEDIMFKGDMTQWKKFGYTVKLRLLMRQSGLTDADTQNYIDDELDQMEADGATFLTTDATLNPGYDNSVQDHQNPFYASYGYNIAGSATTLRSYVTATKFAADALNGAVTGVVDPRRNRLFTLSGGQVVGIVQGEDAASAPDNPSFIGPAIVPTNTVVGSALDSYVITLSETKFLLAEAAYRFPAHAALFPDGAQTYFEAGITASFDRLGAGSSAGYIGAIDSVAGYGWTGSSDKVQAIMTQKWIALMHVNGIESWIDRVRTGFPSVPLPLTNTTGLPKRLMYPTSEYTSNSANVPAQTAANCFATGPFWKS</sequence>
<proteinExistence type="predicted"/>
<dbReference type="Proteomes" id="UP001500141">
    <property type="component" value="Unassembled WGS sequence"/>
</dbReference>
<reference evidence="2" key="1">
    <citation type="journal article" date="2019" name="Int. J. Syst. Evol. Microbiol.">
        <title>The Global Catalogue of Microorganisms (GCM) 10K type strain sequencing project: providing services to taxonomists for standard genome sequencing and annotation.</title>
        <authorList>
            <consortium name="The Broad Institute Genomics Platform"/>
            <consortium name="The Broad Institute Genome Sequencing Center for Infectious Disease"/>
            <person name="Wu L."/>
            <person name="Ma J."/>
        </authorList>
    </citation>
    <scope>NUCLEOTIDE SEQUENCE [LARGE SCALE GENOMIC DNA]</scope>
    <source>
        <strain evidence="2">JCM 18198</strain>
    </source>
</reference>
<evidence type="ECO:0000313" key="2">
    <source>
        <dbReference type="Proteomes" id="UP001500141"/>
    </source>
</evidence>
<name>A0ABP8ZVX9_9FLAO</name>
<dbReference type="PROSITE" id="PS51257">
    <property type="entry name" value="PROKAR_LIPOPROTEIN"/>
    <property type="match status" value="1"/>
</dbReference>
<dbReference type="Gene3D" id="1.25.40.390">
    <property type="match status" value="1"/>
</dbReference>
<dbReference type="InterPro" id="IPR041662">
    <property type="entry name" value="SusD-like_2"/>
</dbReference>
<dbReference type="SUPFAM" id="SSF48452">
    <property type="entry name" value="TPR-like"/>
    <property type="match status" value="1"/>
</dbReference>
<comment type="caution">
    <text evidence="1">The sequence shown here is derived from an EMBL/GenBank/DDBJ whole genome shotgun (WGS) entry which is preliminary data.</text>
</comment>
<keyword evidence="1" id="KW-0449">Lipoprotein</keyword>
<gene>
    <name evidence="1" type="ORF">GCM10023230_14990</name>
</gene>